<protein>
    <submittedName>
        <fullName evidence="3 4">Uncharacterized protein LOC111103003 isoform X1</fullName>
    </submittedName>
</protein>
<dbReference type="AlphaFoldDB" id="A0A8B8AJH1"/>
<keyword evidence="2" id="KW-1185">Reference proteome</keyword>
<keyword evidence="1" id="KW-0812">Transmembrane</keyword>
<evidence type="ECO:0000313" key="2">
    <source>
        <dbReference type="Proteomes" id="UP000694844"/>
    </source>
</evidence>
<feature type="transmembrane region" description="Helical" evidence="1">
    <location>
        <begin position="6"/>
        <end position="25"/>
    </location>
</feature>
<proteinExistence type="predicted"/>
<keyword evidence="1" id="KW-1133">Transmembrane helix</keyword>
<accession>A0A8B8AJH1</accession>
<sequence>MGKGKLISYTSIACLLMFVVVSVYFKIDINTNLGYIQEKNVGLRKHQENIGCAKEFILDSNIQGNENTEKFEECEGNISGFRPSLRENMNFVSKYKFNVSKSHLHRLMLDKEGIAYLSSQPEQNMKIPTFVTGLSDNHYGEFLGSLRILNEMKRNKYPEMKLIVFDLGLSMKHTIKIRQLCNCSIRKFPFEVYPQHVRNLVGYTWKPIIIQTVLQESDFVMWLDTSIRLNNTDLYFQKAKQYGFQGLKGDGSISVRTNQRLFDVLGENPCDFNYPEVQGGLVLIARSCLTLTFIMRPWVSCALEYGCMDFPNSKNYIFCKNDWKLSVCHRFDQSVLGIILTRLFNKRRHQLELGQDFARVYGGCL</sequence>
<dbReference type="RefSeq" id="XP_022291687.1">
    <property type="nucleotide sequence ID" value="XM_022435979.1"/>
</dbReference>
<evidence type="ECO:0000256" key="1">
    <source>
        <dbReference type="SAM" id="Phobius"/>
    </source>
</evidence>
<keyword evidence="1" id="KW-0472">Membrane</keyword>
<dbReference type="Proteomes" id="UP000694844">
    <property type="component" value="Chromosome 7"/>
</dbReference>
<organism evidence="2 3">
    <name type="scientific">Crassostrea virginica</name>
    <name type="common">Eastern oyster</name>
    <dbReference type="NCBI Taxonomy" id="6565"/>
    <lineage>
        <taxon>Eukaryota</taxon>
        <taxon>Metazoa</taxon>
        <taxon>Spiralia</taxon>
        <taxon>Lophotrochozoa</taxon>
        <taxon>Mollusca</taxon>
        <taxon>Bivalvia</taxon>
        <taxon>Autobranchia</taxon>
        <taxon>Pteriomorphia</taxon>
        <taxon>Ostreida</taxon>
        <taxon>Ostreoidea</taxon>
        <taxon>Ostreidae</taxon>
        <taxon>Crassostrea</taxon>
    </lineage>
</organism>
<dbReference type="KEGG" id="cvn:111103003"/>
<dbReference type="Pfam" id="PF07801">
    <property type="entry name" value="DUF1647"/>
    <property type="match status" value="1"/>
</dbReference>
<name>A0A8B8AJH1_CRAVI</name>
<dbReference type="OrthoDB" id="5954868at2759"/>
<dbReference type="PANTHER" id="PTHR31389">
    <property type="entry name" value="LD39211P"/>
    <property type="match status" value="1"/>
</dbReference>
<dbReference type="PANTHER" id="PTHR31389:SF4">
    <property type="entry name" value="LD39211P"/>
    <property type="match status" value="1"/>
</dbReference>
<dbReference type="GeneID" id="111103003"/>
<reference evidence="3 4" key="1">
    <citation type="submission" date="2025-04" db="UniProtKB">
        <authorList>
            <consortium name="RefSeq"/>
        </authorList>
    </citation>
    <scope>IDENTIFICATION</scope>
    <source>
        <tissue evidence="3 4">Whole sample</tissue>
    </source>
</reference>
<dbReference type="RefSeq" id="XP_022291688.1">
    <property type="nucleotide sequence ID" value="XM_022435980.1"/>
</dbReference>
<evidence type="ECO:0000313" key="4">
    <source>
        <dbReference type="RefSeq" id="XP_022291688.1"/>
    </source>
</evidence>
<evidence type="ECO:0000313" key="3">
    <source>
        <dbReference type="RefSeq" id="XP_022291687.1"/>
    </source>
</evidence>
<gene>
    <name evidence="3 4" type="primary">LOC111103003</name>
</gene>
<dbReference type="InterPro" id="IPR012444">
    <property type="entry name" value="DUF1647"/>
</dbReference>